<dbReference type="Proteomes" id="UP001231649">
    <property type="component" value="Chromosome 30"/>
</dbReference>
<reference evidence="1" key="1">
    <citation type="submission" date="2023-03" db="EMBL/GenBank/DDBJ databases">
        <title>Chromosome-level genomes of two armyworms, Mythimna separata and Mythimna loreyi, provide insights into the biosynthesis and reception of sex pheromones.</title>
        <authorList>
            <person name="Zhao H."/>
        </authorList>
    </citation>
    <scope>NUCLEOTIDE SEQUENCE</scope>
    <source>
        <strain evidence="1">BeijingLab</strain>
    </source>
</reference>
<name>A0ACC2Q0B5_9NEOP</name>
<evidence type="ECO:0000313" key="1">
    <source>
        <dbReference type="EMBL" id="KAJ8704994.1"/>
    </source>
</evidence>
<comment type="caution">
    <text evidence="1">The sequence shown here is derived from an EMBL/GenBank/DDBJ whole genome shotgun (WGS) entry which is preliminary data.</text>
</comment>
<proteinExistence type="predicted"/>
<gene>
    <name evidence="1" type="ORF">PYW08_012314</name>
</gene>
<dbReference type="EMBL" id="CM056806">
    <property type="protein sequence ID" value="KAJ8704994.1"/>
    <property type="molecule type" value="Genomic_DNA"/>
</dbReference>
<organism evidence="1 2">
    <name type="scientific">Mythimna loreyi</name>
    <dbReference type="NCBI Taxonomy" id="667449"/>
    <lineage>
        <taxon>Eukaryota</taxon>
        <taxon>Metazoa</taxon>
        <taxon>Ecdysozoa</taxon>
        <taxon>Arthropoda</taxon>
        <taxon>Hexapoda</taxon>
        <taxon>Insecta</taxon>
        <taxon>Pterygota</taxon>
        <taxon>Neoptera</taxon>
        <taxon>Endopterygota</taxon>
        <taxon>Lepidoptera</taxon>
        <taxon>Glossata</taxon>
        <taxon>Ditrysia</taxon>
        <taxon>Noctuoidea</taxon>
        <taxon>Noctuidae</taxon>
        <taxon>Noctuinae</taxon>
        <taxon>Hadenini</taxon>
        <taxon>Mythimna</taxon>
    </lineage>
</organism>
<accession>A0ACC2Q0B5</accession>
<protein>
    <submittedName>
        <fullName evidence="1">Uncharacterized protein</fullName>
    </submittedName>
</protein>
<keyword evidence="2" id="KW-1185">Reference proteome</keyword>
<sequence length="354" mass="40075">MRIMRKKARLSQEDLQFSGSAVIPTVSSLDECELEVKEEILSNTEEEDESDESEEEHETEAAISRMSNVRKRKLETVVPDKETMDDSSEKLTGNVRGPSRRRVTYNQLEALWEILDKNRDLATGFNKTSQAREYSRRMWKTAAETLNAQDDGAEKDWKGWCKYWNDYKSKLKSKVASARAALQKNEGGTSNEGRLTDLEIKYLQILGDDFGASLPRVKVEPFDVPIEDWIKAESGPQNGNSESIMAHHLIIEPLIPSEPPPEAPPPAASPPSPPTPAASPHASASPPRRRHRQRRMKPMSADAARRALVNTSEERLRIEERRNQILENLTLEIRELKYVLMNRLPALASANQHT</sequence>
<evidence type="ECO:0000313" key="2">
    <source>
        <dbReference type="Proteomes" id="UP001231649"/>
    </source>
</evidence>